<sequence>MLPISFSSFGDIVTAADLALRIAKALSDSTGSAFEYQCLVNELRSLSYVLKLADCAVKSTALRQDIRHGIDSEIARCRDIMNTLSNKIKKYQKMLGYGVGSSWMKIGWGFRDRGNRRISEENVQESGIDIDVSDVVQYVRAHIASLR</sequence>
<organism evidence="1 2">
    <name type="scientific">Grifola frondosa</name>
    <name type="common">Maitake</name>
    <name type="synonym">Polyporus frondosus</name>
    <dbReference type="NCBI Taxonomy" id="5627"/>
    <lineage>
        <taxon>Eukaryota</taxon>
        <taxon>Fungi</taxon>
        <taxon>Dikarya</taxon>
        <taxon>Basidiomycota</taxon>
        <taxon>Agaricomycotina</taxon>
        <taxon>Agaricomycetes</taxon>
        <taxon>Polyporales</taxon>
        <taxon>Grifolaceae</taxon>
        <taxon>Grifola</taxon>
    </lineage>
</organism>
<dbReference type="PANTHER" id="PTHR38886:SF1">
    <property type="entry name" value="NACHT-NTPASE AND P-LOOP NTPASES N-TERMINAL DOMAIN-CONTAINING PROTEIN"/>
    <property type="match status" value="1"/>
</dbReference>
<reference evidence="1 2" key="1">
    <citation type="submission" date="2016-03" db="EMBL/GenBank/DDBJ databases">
        <title>Whole genome sequencing of Grifola frondosa 9006-11.</title>
        <authorList>
            <person name="Min B."/>
            <person name="Park H."/>
            <person name="Kim J.-G."/>
            <person name="Cho H."/>
            <person name="Oh Y.-L."/>
            <person name="Kong W.-S."/>
            <person name="Choi I.-G."/>
        </authorList>
    </citation>
    <scope>NUCLEOTIDE SEQUENCE [LARGE SCALE GENOMIC DNA]</scope>
    <source>
        <strain evidence="1 2">9006-11</strain>
    </source>
</reference>
<dbReference type="STRING" id="5627.A0A1C7MPK5"/>
<dbReference type="PANTHER" id="PTHR38886">
    <property type="entry name" value="SESA DOMAIN-CONTAINING PROTEIN"/>
    <property type="match status" value="1"/>
</dbReference>
<keyword evidence="2" id="KW-1185">Reference proteome</keyword>
<dbReference type="EMBL" id="LUGG01000002">
    <property type="protein sequence ID" value="OBZ78346.1"/>
    <property type="molecule type" value="Genomic_DNA"/>
</dbReference>
<proteinExistence type="predicted"/>
<name>A0A1C7MPK5_GRIFR</name>
<gene>
    <name evidence="1" type="ORF">A0H81_02463</name>
</gene>
<dbReference type="Proteomes" id="UP000092993">
    <property type="component" value="Unassembled WGS sequence"/>
</dbReference>
<dbReference type="OrthoDB" id="2757361at2759"/>
<comment type="caution">
    <text evidence="1">The sequence shown here is derived from an EMBL/GenBank/DDBJ whole genome shotgun (WGS) entry which is preliminary data.</text>
</comment>
<evidence type="ECO:0008006" key="3">
    <source>
        <dbReference type="Google" id="ProtNLM"/>
    </source>
</evidence>
<accession>A0A1C7MPK5</accession>
<evidence type="ECO:0000313" key="1">
    <source>
        <dbReference type="EMBL" id="OBZ78346.1"/>
    </source>
</evidence>
<dbReference type="AlphaFoldDB" id="A0A1C7MPK5"/>
<protein>
    <recommendedName>
        <fullName evidence="3">Fungal N-terminal domain-containing protein</fullName>
    </recommendedName>
</protein>
<evidence type="ECO:0000313" key="2">
    <source>
        <dbReference type="Proteomes" id="UP000092993"/>
    </source>
</evidence>